<proteinExistence type="predicted"/>
<protein>
    <submittedName>
        <fullName evidence="1">Uncharacterized protein</fullName>
    </submittedName>
</protein>
<name>A0ACB6SB75_9PLEO</name>
<dbReference type="Proteomes" id="UP000799754">
    <property type="component" value="Unassembled WGS sequence"/>
</dbReference>
<accession>A0ACB6SB75</accession>
<comment type="caution">
    <text evidence="1">The sequence shown here is derived from an EMBL/GenBank/DDBJ whole genome shotgun (WGS) entry which is preliminary data.</text>
</comment>
<organism evidence="1 2">
    <name type="scientific">Macroventuria anomochaeta</name>
    <dbReference type="NCBI Taxonomy" id="301207"/>
    <lineage>
        <taxon>Eukaryota</taxon>
        <taxon>Fungi</taxon>
        <taxon>Dikarya</taxon>
        <taxon>Ascomycota</taxon>
        <taxon>Pezizomycotina</taxon>
        <taxon>Dothideomycetes</taxon>
        <taxon>Pleosporomycetidae</taxon>
        <taxon>Pleosporales</taxon>
        <taxon>Pleosporineae</taxon>
        <taxon>Didymellaceae</taxon>
        <taxon>Macroventuria</taxon>
    </lineage>
</organism>
<evidence type="ECO:0000313" key="1">
    <source>
        <dbReference type="EMBL" id="KAF2630352.1"/>
    </source>
</evidence>
<dbReference type="EMBL" id="MU006707">
    <property type="protein sequence ID" value="KAF2630352.1"/>
    <property type="molecule type" value="Genomic_DNA"/>
</dbReference>
<keyword evidence="2" id="KW-1185">Reference proteome</keyword>
<gene>
    <name evidence="1" type="ORF">BU25DRAFT_256535</name>
</gene>
<evidence type="ECO:0000313" key="2">
    <source>
        <dbReference type="Proteomes" id="UP000799754"/>
    </source>
</evidence>
<sequence>MAPNPVVESIEPGGFNKVRLKVEDNVEDATHDAIIEVYNKIFGAFYSILPHITANDIKTATFQTEQLVKVARDLGCVHLVSSHVGNALLQYRQSLYKAILADPPRYLLALVLENDFICTESLIHIVGAYPYWPWPTERSALPEEMKRLIARKSQELDTEALEAERELFLLTITSPTPQNTIRTSILGSSCNSSATL</sequence>
<reference evidence="1" key="1">
    <citation type="journal article" date="2020" name="Stud. Mycol.">
        <title>101 Dothideomycetes genomes: a test case for predicting lifestyles and emergence of pathogens.</title>
        <authorList>
            <person name="Haridas S."/>
            <person name="Albert R."/>
            <person name="Binder M."/>
            <person name="Bloem J."/>
            <person name="Labutti K."/>
            <person name="Salamov A."/>
            <person name="Andreopoulos B."/>
            <person name="Baker S."/>
            <person name="Barry K."/>
            <person name="Bills G."/>
            <person name="Bluhm B."/>
            <person name="Cannon C."/>
            <person name="Castanera R."/>
            <person name="Culley D."/>
            <person name="Daum C."/>
            <person name="Ezra D."/>
            <person name="Gonzalez J."/>
            <person name="Henrissat B."/>
            <person name="Kuo A."/>
            <person name="Liang C."/>
            <person name="Lipzen A."/>
            <person name="Lutzoni F."/>
            <person name="Magnuson J."/>
            <person name="Mondo S."/>
            <person name="Nolan M."/>
            <person name="Ohm R."/>
            <person name="Pangilinan J."/>
            <person name="Park H.-J."/>
            <person name="Ramirez L."/>
            <person name="Alfaro M."/>
            <person name="Sun H."/>
            <person name="Tritt A."/>
            <person name="Yoshinaga Y."/>
            <person name="Zwiers L.-H."/>
            <person name="Turgeon B."/>
            <person name="Goodwin S."/>
            <person name="Spatafora J."/>
            <person name="Crous P."/>
            <person name="Grigoriev I."/>
        </authorList>
    </citation>
    <scope>NUCLEOTIDE SEQUENCE</scope>
    <source>
        <strain evidence="1">CBS 525.71</strain>
    </source>
</reference>